<protein>
    <submittedName>
        <fullName evidence="1">Uncharacterized protein</fullName>
    </submittedName>
</protein>
<sequence length="58" mass="7039">DLKSNKMLSRFDILLDKKLLSCTQIIFKRRIKYQKHKQQKFDIVKSIVFFNYLVTGFI</sequence>
<proteinExistence type="predicted"/>
<name>A0A6S6SUK2_9BACT</name>
<organism evidence="1">
    <name type="scientific">uncultured Aureispira sp</name>
    <dbReference type="NCBI Taxonomy" id="1331704"/>
    <lineage>
        <taxon>Bacteria</taxon>
        <taxon>Pseudomonadati</taxon>
        <taxon>Bacteroidota</taxon>
        <taxon>Saprospiria</taxon>
        <taxon>Saprospirales</taxon>
        <taxon>Saprospiraceae</taxon>
        <taxon>Aureispira</taxon>
        <taxon>environmental samples</taxon>
    </lineage>
</organism>
<dbReference type="EMBL" id="CACVAQ010000121">
    <property type="protein sequence ID" value="CAA6806688.1"/>
    <property type="molecule type" value="Genomic_DNA"/>
</dbReference>
<gene>
    <name evidence="1" type="ORF">HELGO_WM34486</name>
</gene>
<accession>A0A6S6SUK2</accession>
<reference evidence="1" key="1">
    <citation type="submission" date="2020-01" db="EMBL/GenBank/DDBJ databases">
        <authorList>
            <person name="Meier V. D."/>
            <person name="Meier V D."/>
        </authorList>
    </citation>
    <scope>NUCLEOTIDE SEQUENCE</scope>
    <source>
        <strain evidence="1">HLG_WM_MAG_10</strain>
    </source>
</reference>
<evidence type="ECO:0000313" key="1">
    <source>
        <dbReference type="EMBL" id="CAA6806688.1"/>
    </source>
</evidence>
<feature type="non-terminal residue" evidence="1">
    <location>
        <position position="1"/>
    </location>
</feature>
<dbReference type="AlphaFoldDB" id="A0A6S6SUK2"/>